<keyword evidence="6 10" id="KW-1133">Transmembrane helix</keyword>
<evidence type="ECO:0000256" key="3">
    <source>
        <dbReference type="ARBA" id="ARBA00022449"/>
    </source>
</evidence>
<evidence type="ECO:0000256" key="2">
    <source>
        <dbReference type="ARBA" id="ARBA00022448"/>
    </source>
</evidence>
<keyword evidence="12" id="KW-1185">Reference proteome</keyword>
<feature type="transmembrane region" description="Helical" evidence="10">
    <location>
        <begin position="98"/>
        <end position="123"/>
    </location>
</feature>
<evidence type="ECO:0000256" key="1">
    <source>
        <dbReference type="ARBA" id="ARBA00004651"/>
    </source>
</evidence>
<feature type="transmembrane region" description="Helical" evidence="10">
    <location>
        <begin position="163"/>
        <end position="187"/>
    </location>
</feature>
<feature type="transmembrane region" description="Helical" evidence="10">
    <location>
        <begin position="365"/>
        <end position="385"/>
    </location>
</feature>
<organism evidence="11 12">
    <name type="scientific">Pontiella agarivorans</name>
    <dbReference type="NCBI Taxonomy" id="3038953"/>
    <lineage>
        <taxon>Bacteria</taxon>
        <taxon>Pseudomonadati</taxon>
        <taxon>Kiritimatiellota</taxon>
        <taxon>Kiritimatiellia</taxon>
        <taxon>Kiritimatiellales</taxon>
        <taxon>Pontiellaceae</taxon>
        <taxon>Pontiella</taxon>
    </lineage>
</organism>
<evidence type="ECO:0000313" key="12">
    <source>
        <dbReference type="Proteomes" id="UP001290861"/>
    </source>
</evidence>
<proteinExistence type="predicted"/>
<feature type="transmembrane region" description="Helical" evidence="10">
    <location>
        <begin position="20"/>
        <end position="37"/>
    </location>
</feature>
<dbReference type="InterPro" id="IPR002528">
    <property type="entry name" value="MATE_fam"/>
</dbReference>
<keyword evidence="7" id="KW-0406">Ion transport</keyword>
<evidence type="ECO:0000313" key="11">
    <source>
        <dbReference type="EMBL" id="MDZ8118362.1"/>
    </source>
</evidence>
<feature type="transmembrane region" description="Helical" evidence="10">
    <location>
        <begin position="426"/>
        <end position="445"/>
    </location>
</feature>
<name>A0ABU5MVX8_9BACT</name>
<evidence type="ECO:0000256" key="10">
    <source>
        <dbReference type="SAM" id="Phobius"/>
    </source>
</evidence>
<evidence type="ECO:0000256" key="9">
    <source>
        <dbReference type="ARBA" id="ARBA00031636"/>
    </source>
</evidence>
<dbReference type="PANTHER" id="PTHR43298">
    <property type="entry name" value="MULTIDRUG RESISTANCE PROTEIN NORM-RELATED"/>
    <property type="match status" value="1"/>
</dbReference>
<dbReference type="PIRSF" id="PIRSF006603">
    <property type="entry name" value="DinF"/>
    <property type="match status" value="1"/>
</dbReference>
<keyword evidence="3" id="KW-0050">Antiport</keyword>
<dbReference type="Proteomes" id="UP001290861">
    <property type="component" value="Unassembled WGS sequence"/>
</dbReference>
<feature type="transmembrane region" description="Helical" evidence="10">
    <location>
        <begin position="57"/>
        <end position="78"/>
    </location>
</feature>
<protein>
    <recommendedName>
        <fullName evidence="9">Multidrug-efflux transporter</fullName>
    </recommendedName>
</protein>
<reference evidence="11 12" key="1">
    <citation type="journal article" date="2024" name="Appl. Environ. Microbiol.">
        <title>Pontiella agarivorans sp. nov., a novel marine anaerobic bacterium capable of degrading macroalgal polysaccharides and fixing nitrogen.</title>
        <authorList>
            <person name="Liu N."/>
            <person name="Kivenson V."/>
            <person name="Peng X."/>
            <person name="Cui Z."/>
            <person name="Lankiewicz T.S."/>
            <person name="Gosselin K.M."/>
            <person name="English C.J."/>
            <person name="Blair E.M."/>
            <person name="O'Malley M.A."/>
            <person name="Valentine D.L."/>
        </authorList>
    </citation>
    <scope>NUCLEOTIDE SEQUENCE [LARGE SCALE GENOMIC DNA]</scope>
    <source>
        <strain evidence="11 12">NLcol2</strain>
    </source>
</reference>
<evidence type="ECO:0000256" key="4">
    <source>
        <dbReference type="ARBA" id="ARBA00022475"/>
    </source>
</evidence>
<feature type="transmembrane region" description="Helical" evidence="10">
    <location>
        <begin position="397"/>
        <end position="420"/>
    </location>
</feature>
<dbReference type="EMBL" id="JARVCO010000007">
    <property type="protein sequence ID" value="MDZ8118362.1"/>
    <property type="molecule type" value="Genomic_DNA"/>
</dbReference>
<keyword evidence="5 10" id="KW-0812">Transmembrane</keyword>
<feature type="transmembrane region" description="Helical" evidence="10">
    <location>
        <begin position="325"/>
        <end position="345"/>
    </location>
</feature>
<evidence type="ECO:0000256" key="7">
    <source>
        <dbReference type="ARBA" id="ARBA00023065"/>
    </source>
</evidence>
<feature type="transmembrane region" description="Helical" evidence="10">
    <location>
        <begin position="193"/>
        <end position="218"/>
    </location>
</feature>
<comment type="subcellular location">
    <subcellularLocation>
        <location evidence="1">Cell membrane</location>
        <topology evidence="1">Multi-pass membrane protein</topology>
    </subcellularLocation>
</comment>
<accession>A0ABU5MVX8</accession>
<dbReference type="Pfam" id="PF01554">
    <property type="entry name" value="MatE"/>
    <property type="match status" value="2"/>
</dbReference>
<comment type="caution">
    <text evidence="11">The sequence shown here is derived from an EMBL/GenBank/DDBJ whole genome shotgun (WGS) entry which is preliminary data.</text>
</comment>
<evidence type="ECO:0000256" key="6">
    <source>
        <dbReference type="ARBA" id="ARBA00022989"/>
    </source>
</evidence>
<gene>
    <name evidence="11" type="ORF">P9H32_06930</name>
</gene>
<evidence type="ECO:0000256" key="8">
    <source>
        <dbReference type="ARBA" id="ARBA00023136"/>
    </source>
</evidence>
<dbReference type="InterPro" id="IPR050222">
    <property type="entry name" value="MATE_MdtK"/>
</dbReference>
<feature type="transmembrane region" description="Helical" evidence="10">
    <location>
        <begin position="135"/>
        <end position="156"/>
    </location>
</feature>
<dbReference type="CDD" id="cd13133">
    <property type="entry name" value="MATE_like_7"/>
    <property type="match status" value="1"/>
</dbReference>
<dbReference type="PANTHER" id="PTHR43298:SF2">
    <property type="entry name" value="FMN_FAD EXPORTER YEEO-RELATED"/>
    <property type="match status" value="1"/>
</dbReference>
<keyword evidence="2" id="KW-0813">Transport</keyword>
<feature type="transmembrane region" description="Helical" evidence="10">
    <location>
        <begin position="250"/>
        <end position="274"/>
    </location>
</feature>
<dbReference type="InterPro" id="IPR048279">
    <property type="entry name" value="MdtK-like"/>
</dbReference>
<keyword evidence="8 10" id="KW-0472">Membrane</keyword>
<feature type="transmembrane region" description="Helical" evidence="10">
    <location>
        <begin position="280"/>
        <end position="304"/>
    </location>
</feature>
<dbReference type="NCBIfam" id="TIGR00797">
    <property type="entry name" value="matE"/>
    <property type="match status" value="1"/>
</dbReference>
<keyword evidence="4" id="KW-1003">Cell membrane</keyword>
<sequence length="477" mass="52346">MNSSGTDARPFGGWRELMNIAWPMIVNSASFAVLNFSDRLFLSNYGDAEFRASLPAGILFFTLVCGFMALSGYVSTFVAQMYGAGDHAGCSRATAQGIIFSVLSVPLIMLLVPFGLFCLRISGHGPAILAMEEDYFRILMWCGGGMTMSSALSGFFSGRGKTFVVMSTNIVANGVNVVLNYVLIFGAGPFPELGIAGAGWATVIGSWLCPLIFSVIYFSGRVNREFQTWKNLRFDGWLFKRMLRFGFPSGVHWFLDVAAFTVFVLLVGRLGAIAHIASNIALSINLVAFMPMIGMGIAASILVGQYLGRNEPENAEKVGWLAMKIGMGYVAVTGLTFVLFPEFYINIFNGQSAATVSYEELLYTVRILMVMLAVWGMSDAIALILSGALKGAGDTHFVMYFQSAVAWGVLVPGQLIIVVWLRLSIYTSWACTLLYVFILGVGFFLRFHSGRWKSIDLLDRRKPLDEPENTEDLVTRM</sequence>
<evidence type="ECO:0000256" key="5">
    <source>
        <dbReference type="ARBA" id="ARBA00022692"/>
    </source>
</evidence>